<keyword evidence="4" id="KW-0418">Kinase</keyword>
<feature type="region of interest" description="Disordered" evidence="9">
    <location>
        <begin position="268"/>
        <end position="292"/>
    </location>
</feature>
<name>A0ABU5C405_9BACI</name>
<accession>A0ABU5C405</accession>
<keyword evidence="7" id="KW-0630">Potassium</keyword>
<evidence type="ECO:0000256" key="6">
    <source>
        <dbReference type="ARBA" id="ARBA00022842"/>
    </source>
</evidence>
<evidence type="ECO:0000256" key="8">
    <source>
        <dbReference type="ARBA" id="ARBA00023277"/>
    </source>
</evidence>
<comment type="caution">
    <text evidence="11">The sequence shown here is derived from an EMBL/GenBank/DDBJ whole genome shotgun (WGS) entry which is preliminary data.</text>
</comment>
<dbReference type="InterPro" id="IPR011611">
    <property type="entry name" value="PfkB_dom"/>
</dbReference>
<dbReference type="CDD" id="cd01174">
    <property type="entry name" value="ribokinase"/>
    <property type="match status" value="1"/>
</dbReference>
<feature type="domain" description="Carbohydrate kinase PfkB" evidence="10">
    <location>
        <begin position="8"/>
        <end position="265"/>
    </location>
</feature>
<dbReference type="InterPro" id="IPR029056">
    <property type="entry name" value="Ribokinase-like"/>
</dbReference>
<dbReference type="SUPFAM" id="SSF53613">
    <property type="entry name" value="Ribokinase-like"/>
    <property type="match status" value="1"/>
</dbReference>
<keyword evidence="12" id="KW-1185">Reference proteome</keyword>
<keyword evidence="8" id="KW-0119">Carbohydrate metabolism</keyword>
<dbReference type="PANTHER" id="PTHR10584">
    <property type="entry name" value="SUGAR KINASE"/>
    <property type="match status" value="1"/>
</dbReference>
<evidence type="ECO:0000256" key="2">
    <source>
        <dbReference type="ARBA" id="ARBA00022723"/>
    </source>
</evidence>
<evidence type="ECO:0000256" key="7">
    <source>
        <dbReference type="ARBA" id="ARBA00022958"/>
    </source>
</evidence>
<dbReference type="InterPro" id="IPR011877">
    <property type="entry name" value="Ribokinase"/>
</dbReference>
<reference evidence="11 12" key="1">
    <citation type="submission" date="2023-10" db="EMBL/GenBank/DDBJ databases">
        <title>Virgibacillus halophilus 5B73C genome.</title>
        <authorList>
            <person name="Miliotis G."/>
            <person name="Sengupta P."/>
            <person name="Hameed A."/>
            <person name="Chuvochina M."/>
            <person name="Mcdonagh F."/>
            <person name="Simpson A.C."/>
            <person name="Singh N.K."/>
            <person name="Rekha P.D."/>
            <person name="Raman K."/>
            <person name="Hugenholtz P."/>
            <person name="Venkateswaran K."/>
        </authorList>
    </citation>
    <scope>NUCLEOTIDE SEQUENCE [LARGE SCALE GENOMIC DNA]</scope>
    <source>
        <strain evidence="11 12">5B73C</strain>
    </source>
</reference>
<dbReference type="EMBL" id="JAWDIP010000003">
    <property type="protein sequence ID" value="MDY0394055.1"/>
    <property type="molecule type" value="Genomic_DNA"/>
</dbReference>
<evidence type="ECO:0000256" key="5">
    <source>
        <dbReference type="ARBA" id="ARBA00022840"/>
    </source>
</evidence>
<dbReference type="PANTHER" id="PTHR10584:SF166">
    <property type="entry name" value="RIBOKINASE"/>
    <property type="match status" value="1"/>
</dbReference>
<evidence type="ECO:0000259" key="10">
    <source>
        <dbReference type="Pfam" id="PF00294"/>
    </source>
</evidence>
<sequence length="292" mass="31934">MGGAFFISPGGKGANQAVAAQRSGAHTYMIGSVGDDVFGKQLTTSLEREKIDCDFILKEKDVSTGIAMIIRNKGDNRIILGAGANHDVTVEHVEEAIRKISHTNDIFLTQFENDYEVVLESMTKAKQQKLFTIFNPAPAKIIPAKIYKSIDLLIVNQWESEMLTGIYPKNEEDCQKAIRLLIDKGTRSVIITMGAGGSTYGNCDQYLFIPSSQTTVVDTTAAGDTYIGSLAYGLSADMEIKAAMIYATKAAALSITKQGAQESIPYKKGHREILRRSSDDEETSYYRYGSGN</sequence>
<keyword evidence="6" id="KW-0460">Magnesium</keyword>
<dbReference type="EC" id="2.7.1.15" evidence="11"/>
<protein>
    <submittedName>
        <fullName evidence="11">Ribokinase</fullName>
        <ecNumber evidence="11">2.7.1.15</ecNumber>
    </submittedName>
</protein>
<evidence type="ECO:0000256" key="3">
    <source>
        <dbReference type="ARBA" id="ARBA00022741"/>
    </source>
</evidence>
<evidence type="ECO:0000256" key="4">
    <source>
        <dbReference type="ARBA" id="ARBA00022777"/>
    </source>
</evidence>
<dbReference type="Gene3D" id="3.40.1190.20">
    <property type="match status" value="1"/>
</dbReference>
<dbReference type="Pfam" id="PF00294">
    <property type="entry name" value="PfkB"/>
    <property type="match status" value="1"/>
</dbReference>
<evidence type="ECO:0000313" key="12">
    <source>
        <dbReference type="Proteomes" id="UP001281447"/>
    </source>
</evidence>
<dbReference type="InterPro" id="IPR002139">
    <property type="entry name" value="Ribo/fructo_kinase"/>
</dbReference>
<gene>
    <name evidence="11" type="ORF">RWE15_05650</name>
</gene>
<dbReference type="GO" id="GO:0004747">
    <property type="term" value="F:ribokinase activity"/>
    <property type="evidence" value="ECO:0007669"/>
    <property type="project" value="UniProtKB-EC"/>
</dbReference>
<keyword evidence="1 11" id="KW-0808">Transferase</keyword>
<proteinExistence type="predicted"/>
<dbReference type="PRINTS" id="PR00990">
    <property type="entry name" value="RIBOKINASE"/>
</dbReference>
<keyword evidence="2" id="KW-0479">Metal-binding</keyword>
<keyword evidence="3" id="KW-0547">Nucleotide-binding</keyword>
<evidence type="ECO:0000256" key="1">
    <source>
        <dbReference type="ARBA" id="ARBA00022679"/>
    </source>
</evidence>
<organism evidence="11 12">
    <name type="scientific">Tigheibacillus halophilus</name>
    <dbReference type="NCBI Taxonomy" id="361280"/>
    <lineage>
        <taxon>Bacteria</taxon>
        <taxon>Bacillati</taxon>
        <taxon>Bacillota</taxon>
        <taxon>Bacilli</taxon>
        <taxon>Bacillales</taxon>
        <taxon>Bacillaceae</taxon>
        <taxon>Tigheibacillus</taxon>
    </lineage>
</organism>
<dbReference type="Proteomes" id="UP001281447">
    <property type="component" value="Unassembled WGS sequence"/>
</dbReference>
<keyword evidence="5" id="KW-0067">ATP-binding</keyword>
<evidence type="ECO:0000313" key="11">
    <source>
        <dbReference type="EMBL" id="MDY0394055.1"/>
    </source>
</evidence>
<evidence type="ECO:0000256" key="9">
    <source>
        <dbReference type="SAM" id="MobiDB-lite"/>
    </source>
</evidence>